<gene>
    <name evidence="2" type="ORF">METZ01_LOCUS311188</name>
</gene>
<evidence type="ECO:0000256" key="1">
    <source>
        <dbReference type="SAM" id="MobiDB-lite"/>
    </source>
</evidence>
<proteinExistence type="predicted"/>
<dbReference type="AlphaFoldDB" id="A0A382NAV8"/>
<organism evidence="2">
    <name type="scientific">marine metagenome</name>
    <dbReference type="NCBI Taxonomy" id="408172"/>
    <lineage>
        <taxon>unclassified sequences</taxon>
        <taxon>metagenomes</taxon>
        <taxon>ecological metagenomes</taxon>
    </lineage>
</organism>
<sequence>MPSETDIANVALRLVGGTRITSFTQATPNANAVNDIYTEIRDNMMEFPWNFATHRVELAQSSTTPAFGYDYAYALPSGWLYTISVHDNDAGYGTIDYREEQVGNQKVIATDHSNVYLTFVKQETDPNLMPASFRVALASALARNLAITIANSNVLEDQLAARADKDLARAKSIDAMGSFPEPRPRGTWADSRNGFR</sequence>
<accession>A0A382NAV8</accession>
<evidence type="ECO:0000313" key="2">
    <source>
        <dbReference type="EMBL" id="SVC58334.1"/>
    </source>
</evidence>
<protein>
    <submittedName>
        <fullName evidence="2">Uncharacterized protein</fullName>
    </submittedName>
</protein>
<name>A0A382NAV8_9ZZZZ</name>
<dbReference type="EMBL" id="UINC01099229">
    <property type="protein sequence ID" value="SVC58334.1"/>
    <property type="molecule type" value="Genomic_DNA"/>
</dbReference>
<feature type="region of interest" description="Disordered" evidence="1">
    <location>
        <begin position="174"/>
        <end position="196"/>
    </location>
</feature>
<reference evidence="2" key="1">
    <citation type="submission" date="2018-05" db="EMBL/GenBank/DDBJ databases">
        <authorList>
            <person name="Lanie J.A."/>
            <person name="Ng W.-L."/>
            <person name="Kazmierczak K.M."/>
            <person name="Andrzejewski T.M."/>
            <person name="Davidsen T.M."/>
            <person name="Wayne K.J."/>
            <person name="Tettelin H."/>
            <person name="Glass J.I."/>
            <person name="Rusch D."/>
            <person name="Podicherti R."/>
            <person name="Tsui H.-C.T."/>
            <person name="Winkler M.E."/>
        </authorList>
    </citation>
    <scope>NUCLEOTIDE SEQUENCE</scope>
</reference>